<evidence type="ECO:0000313" key="3">
    <source>
        <dbReference type="Proteomes" id="UP000824140"/>
    </source>
</evidence>
<dbReference type="Gene3D" id="1.10.390.10">
    <property type="entry name" value="Neutral Protease Domain 2"/>
    <property type="match status" value="1"/>
</dbReference>
<comment type="caution">
    <text evidence="2">The sequence shown here is derived from an EMBL/GenBank/DDBJ whole genome shotgun (WGS) entry which is preliminary data.</text>
</comment>
<dbReference type="InterPro" id="IPR027268">
    <property type="entry name" value="Peptidase_M4/M1_CTD_sf"/>
</dbReference>
<feature type="chain" id="PRO_5039512261" description="FTP domain-containing protein" evidence="1">
    <location>
        <begin position="34"/>
        <end position="1010"/>
    </location>
</feature>
<protein>
    <recommendedName>
        <fullName evidence="4">FTP domain-containing protein</fullName>
    </recommendedName>
</protein>
<dbReference type="InterPro" id="IPR050728">
    <property type="entry name" value="Zinc_Metalloprotease_M4"/>
</dbReference>
<keyword evidence="1" id="KW-0732">Signal</keyword>
<sequence length="1010" mass="109055">MRIRNHASRLAALLLLALCAQMLLPSQTPSAHATETSIEDFGPSLGVYPNQDYTGLYKIGAQILARDAAQAIQAAVDLGLCENAADLELERAVPLGNETIYQLRQVYEGIPVLNRRATVLAGAQGIVLAAGGDCVPLEGINTQPALGWAEIAQALSAYLRGAHHLAEGASFSEEAARAAGELAIYVDEAAAPHLAYAVHGGAWEAVIDASNGEVLRFGETMSTLGEMALDTYPWQAELPYDEASGLYVLRDEARCFEVYDAQDNLVVLIMGNDDDPLIEMHDYVERNSMDHIVSWLFDYGETGITTSVGMLDEPIALSDPSSAEEVWRQAYASMALAYDYFYHVLGWDGFNGARGKIKIVCNTDGVIMGNDIKGDNAAMLSGAQAGIMVYMGEVGRIVAAEPNTAVHEYAHGVEYSISSIMADSTAEGAGVKEALSDVFAELAEAYATSRDPDWINAVRQCYPGGAGALYHYGELQSGVDGHDSSTIASYALYQLWQAWREDMQVAVCMDRMSHLLFRALFLLPHDASFFDLAYALRTSGLIMQQNGELSLKQYDQLCTALQNVGLLKQESTCLVAVTDPNGAPIEGARVALFTGDDGSAPVLEEDYQNGGMSVVMLHTNENGLCNVRLFDDGADYRIVVEAEGYEAYSGWAGTIVEQTATGDVQFLVNRVQLWPEGSEPGAIPVAEFDESLLLAQLRQLAEQYGAIPVGAEAFASSGNAGPIPAGRLSGLLGADLYDYDGDGQRELLAVRLDTRAGEPPASAETRCYLSMYDWNPAAATVELADEISFSLASLTGAEPNAALHTARGAFGEDEAALYIDYYYDFNSRGFATVSLHYDGAFRLGGGVECDEFYAWCSCYRAAELAALSSLLSSQMGGRGSGWELVANYNWEETSANPSPEAMDSYGAHYRELLSSIRLEDPHPRSMWLDNPARPDPGEYTFENRDAYIQGLAAQQQYDREIASLRLDERCRALDGTLTALCGLSRFAAASAEGGVALDCYDASGLLDSYR</sequence>
<name>A0A9D1G2C8_9FIRM</name>
<evidence type="ECO:0000256" key="1">
    <source>
        <dbReference type="SAM" id="SignalP"/>
    </source>
</evidence>
<dbReference type="SUPFAM" id="SSF55486">
    <property type="entry name" value="Metalloproteases ('zincins'), catalytic domain"/>
    <property type="match status" value="1"/>
</dbReference>
<reference evidence="2" key="1">
    <citation type="submission" date="2020-10" db="EMBL/GenBank/DDBJ databases">
        <authorList>
            <person name="Gilroy R."/>
        </authorList>
    </citation>
    <scope>NUCLEOTIDE SEQUENCE</scope>
    <source>
        <strain evidence="2">13766</strain>
    </source>
</reference>
<evidence type="ECO:0008006" key="4">
    <source>
        <dbReference type="Google" id="ProtNLM"/>
    </source>
</evidence>
<dbReference type="AlphaFoldDB" id="A0A9D1G2C8"/>
<dbReference type="Proteomes" id="UP000824140">
    <property type="component" value="Unassembled WGS sequence"/>
</dbReference>
<accession>A0A9D1G2C8</accession>
<dbReference type="Gene3D" id="3.10.170.10">
    <property type="match status" value="1"/>
</dbReference>
<dbReference type="PANTHER" id="PTHR33794">
    <property type="entry name" value="BACILLOLYSIN"/>
    <property type="match status" value="1"/>
</dbReference>
<dbReference type="EMBL" id="DVJN01000230">
    <property type="protein sequence ID" value="HIS93774.1"/>
    <property type="molecule type" value="Genomic_DNA"/>
</dbReference>
<evidence type="ECO:0000313" key="2">
    <source>
        <dbReference type="EMBL" id="HIS93774.1"/>
    </source>
</evidence>
<dbReference type="PANTHER" id="PTHR33794:SF1">
    <property type="entry name" value="BACILLOLYSIN"/>
    <property type="match status" value="1"/>
</dbReference>
<organism evidence="2 3">
    <name type="scientific">Candidatus Alectryocaccomicrobium excrementavium</name>
    <dbReference type="NCBI Taxonomy" id="2840668"/>
    <lineage>
        <taxon>Bacteria</taxon>
        <taxon>Bacillati</taxon>
        <taxon>Bacillota</taxon>
        <taxon>Clostridia</taxon>
        <taxon>Candidatus Alectryocaccomicrobium</taxon>
    </lineage>
</organism>
<feature type="signal peptide" evidence="1">
    <location>
        <begin position="1"/>
        <end position="33"/>
    </location>
</feature>
<reference evidence="2" key="2">
    <citation type="journal article" date="2021" name="PeerJ">
        <title>Extensive microbial diversity within the chicken gut microbiome revealed by metagenomics and culture.</title>
        <authorList>
            <person name="Gilroy R."/>
            <person name="Ravi A."/>
            <person name="Getino M."/>
            <person name="Pursley I."/>
            <person name="Horton D.L."/>
            <person name="Alikhan N.F."/>
            <person name="Baker D."/>
            <person name="Gharbi K."/>
            <person name="Hall N."/>
            <person name="Watson M."/>
            <person name="Adriaenssens E.M."/>
            <person name="Foster-Nyarko E."/>
            <person name="Jarju S."/>
            <person name="Secka A."/>
            <person name="Antonio M."/>
            <person name="Oren A."/>
            <person name="Chaudhuri R.R."/>
            <person name="La Ragione R."/>
            <person name="Hildebrand F."/>
            <person name="Pallen M.J."/>
        </authorList>
    </citation>
    <scope>NUCLEOTIDE SEQUENCE</scope>
    <source>
        <strain evidence="2">13766</strain>
    </source>
</reference>
<proteinExistence type="predicted"/>
<gene>
    <name evidence="2" type="ORF">IAA84_12230</name>
</gene>